<dbReference type="RefSeq" id="WP_379085286.1">
    <property type="nucleotide sequence ID" value="NZ_JBHTJO010000001.1"/>
</dbReference>
<dbReference type="InterPro" id="IPR011050">
    <property type="entry name" value="Pectin_lyase_fold/virulence"/>
</dbReference>
<dbReference type="InterPro" id="IPR036709">
    <property type="entry name" value="Autotransporte_beta_dom_sf"/>
</dbReference>
<evidence type="ECO:0000313" key="3">
    <source>
        <dbReference type="Proteomes" id="UP001597102"/>
    </source>
</evidence>
<comment type="caution">
    <text evidence="2">The sequence shown here is derived from an EMBL/GenBank/DDBJ whole genome shotgun (WGS) entry which is preliminary data.</text>
</comment>
<gene>
    <name evidence="2" type="ORF">ACFQ2F_02620</name>
</gene>
<dbReference type="SMART" id="SM00869">
    <property type="entry name" value="Autotransporter"/>
    <property type="match status" value="1"/>
</dbReference>
<dbReference type="EMBL" id="JBHTJO010000001">
    <property type="protein sequence ID" value="MFD0985988.1"/>
    <property type="molecule type" value="Genomic_DNA"/>
</dbReference>
<dbReference type="SUPFAM" id="SSF103515">
    <property type="entry name" value="Autotransporter"/>
    <property type="match status" value="1"/>
</dbReference>
<sequence>MMFGYGRPVRAQVVPPAPPCNMVSGGTVTCTGNVSSGIDIDQYGPAPDTFDTLIVRDVTADITPASGVDGIYFGSEGSVTINSDTTDGPGGPFAIIATGYNTHGVHGFSYTGTTIITHRGDVITRGDYAAGIYAESLSGTTVTHRGDITTEGYSSPGLDGFSYSGSVSITQRGEITTRGDYGYGIYALAPDGGVSINQTGTIRTRGYSADGIYVQGYRSAAVNQTGDIYTQGDYAAGINAVSYFGGTRITQTGNITTTGYSAPGIAALGIRGPVTVDHTGDITTTGEESFGILAQSYSASLTIRNEGRITTRGPFADGISVNHIGPGTVSITQTGDIEVLGNGSDAIDVNQIPGVGASVVTIRAGSTITGGPAGDGIDFDGGATNRVINYGTITTRGENAIEADGSSAETVDNYGTVTGNIDLGPGSDRFNNRAGGLFNTGARVFLGTGELLRNAGTMSPGGTGRVRTTALTGNVLQTGSGIFAVDLNLGNAAADRLNVSGTAELEGNVKVSVQNPARLSQRFTILSAAGGTTDNGLGLLASPALQAELLYPNPNDVVLDVAVNFVPDGLNRNQRAIGTNLNTVLDAGGGTLDPVFLGLLNVYSLKAYTDALDQLSPEIYADIQLSAVYSASDFSDNLLSCRVNGTDTASINREGQCLWLGAKGRDFDADATFEDIGFDETAGQFAAGGQVALNGDWRLGGGLGFQSSSLSTSSGATSDGEQLQGGLALKYNPGPLLLAGAVSGAHGWYETQRTMNFGGFSESAEASHDLDVVQGRLHGSYVLGSPTLYYKPMIDAAVTNVDLGNIKEHGAGGASLAVDGDHTVFSLSPAVEFGTEWWWSNGTLVRPYVRAGVTWYSEDEVTVAASFSGAPSSVSPFTIVADTDNVQADIAAGVELITAGNSSVRVFYDGQFGDRVAVQAAGFKAGVKF</sequence>
<evidence type="ECO:0000313" key="2">
    <source>
        <dbReference type="EMBL" id="MFD0985988.1"/>
    </source>
</evidence>
<dbReference type="Proteomes" id="UP001597102">
    <property type="component" value="Unassembled WGS sequence"/>
</dbReference>
<proteinExistence type="predicted"/>
<protein>
    <submittedName>
        <fullName evidence="2">Autotransporter domain-containing protein</fullName>
    </submittedName>
</protein>
<accession>A0ABW3J6C8</accession>
<keyword evidence="3" id="KW-1185">Reference proteome</keyword>
<dbReference type="Gene3D" id="2.40.128.130">
    <property type="entry name" value="Autotransporter beta-domain"/>
    <property type="match status" value="1"/>
</dbReference>
<dbReference type="PROSITE" id="PS51208">
    <property type="entry name" value="AUTOTRANSPORTER"/>
    <property type="match status" value="1"/>
</dbReference>
<reference evidence="3" key="1">
    <citation type="journal article" date="2019" name="Int. J. Syst. Evol. Microbiol.">
        <title>The Global Catalogue of Microorganisms (GCM) 10K type strain sequencing project: providing services to taxonomists for standard genome sequencing and annotation.</title>
        <authorList>
            <consortium name="The Broad Institute Genomics Platform"/>
            <consortium name="The Broad Institute Genome Sequencing Center for Infectious Disease"/>
            <person name="Wu L."/>
            <person name="Ma J."/>
        </authorList>
    </citation>
    <scope>NUCLEOTIDE SEQUENCE [LARGE SCALE GENOMIC DNA]</scope>
    <source>
        <strain evidence="3">CCUG 61697</strain>
    </source>
</reference>
<dbReference type="Gene3D" id="2.160.20.20">
    <property type="match status" value="1"/>
</dbReference>
<evidence type="ECO:0000259" key="1">
    <source>
        <dbReference type="PROSITE" id="PS51208"/>
    </source>
</evidence>
<dbReference type="InterPro" id="IPR005546">
    <property type="entry name" value="Autotransporte_beta"/>
</dbReference>
<dbReference type="InterPro" id="IPR012332">
    <property type="entry name" value="Autotransporter_pectin_lyase_C"/>
</dbReference>
<dbReference type="SUPFAM" id="SSF51126">
    <property type="entry name" value="Pectin lyase-like"/>
    <property type="match status" value="1"/>
</dbReference>
<name>A0ABW3J6C8_9HYPH</name>
<dbReference type="Pfam" id="PF03797">
    <property type="entry name" value="Autotransporter"/>
    <property type="match status" value="1"/>
</dbReference>
<organism evidence="2 3">
    <name type="scientific">Methyloligella solikamskensis</name>
    <dbReference type="NCBI Taxonomy" id="1177756"/>
    <lineage>
        <taxon>Bacteria</taxon>
        <taxon>Pseudomonadati</taxon>
        <taxon>Pseudomonadota</taxon>
        <taxon>Alphaproteobacteria</taxon>
        <taxon>Hyphomicrobiales</taxon>
        <taxon>Hyphomicrobiaceae</taxon>
        <taxon>Methyloligella</taxon>
    </lineage>
</organism>
<feature type="domain" description="Autotransporter" evidence="1">
    <location>
        <begin position="651"/>
        <end position="929"/>
    </location>
</feature>